<evidence type="ECO:0000256" key="1">
    <source>
        <dbReference type="SAM" id="Phobius"/>
    </source>
</evidence>
<dbReference type="Proteomes" id="UP001548713">
    <property type="component" value="Unassembled WGS sequence"/>
</dbReference>
<proteinExistence type="predicted"/>
<reference evidence="2 3" key="1">
    <citation type="submission" date="2024-07" db="EMBL/GenBank/DDBJ databases">
        <title>Novosphingobium kalidii RD2P27.</title>
        <authorList>
            <person name="Sun J.-Q."/>
        </authorList>
    </citation>
    <scope>NUCLEOTIDE SEQUENCE [LARGE SCALE GENOMIC DNA]</scope>
    <source>
        <strain evidence="2 3">RD2P27</strain>
    </source>
</reference>
<name>A0ABV2CYJ4_9SPHN</name>
<dbReference type="InterPro" id="IPR011727">
    <property type="entry name" value="CHP02117"/>
</dbReference>
<evidence type="ECO:0000313" key="2">
    <source>
        <dbReference type="EMBL" id="MET1754676.1"/>
    </source>
</evidence>
<comment type="caution">
    <text evidence="2">The sequence shown here is derived from an EMBL/GenBank/DDBJ whole genome shotgun (WGS) entry which is preliminary data.</text>
</comment>
<dbReference type="EMBL" id="JBEWLY010000008">
    <property type="protein sequence ID" value="MET1754676.1"/>
    <property type="molecule type" value="Genomic_DNA"/>
</dbReference>
<dbReference type="RefSeq" id="WP_353983143.1">
    <property type="nucleotide sequence ID" value="NZ_JBEWLY010000008.1"/>
</dbReference>
<gene>
    <name evidence="2" type="ORF">ABVV53_04270</name>
</gene>
<keyword evidence="1" id="KW-0812">Transmembrane</keyword>
<sequence>MAAAPVARLIRWLRLIGAALGLVLASYLLATWIGSSVPRNAAWREPASADYVVGVETNGVHTALVLPVVTPIKDWREDFPSSDLVEPNRPYTHVSISWGEREVFLNTPTWWDLSASAILRILTGGGKGLAHVVYYMRPAASEDLRPVRLSAAQYAALVASIESSFSGGTLQRHPGYGTSDLFYEVGGRYTAVNTCNQWTSNRLAAAGVRVGWWTPSAGGVMKWVPRPTSETALLRDSGPLAQ</sequence>
<protein>
    <submittedName>
        <fullName evidence="2">DUF2459 domain-containing protein</fullName>
    </submittedName>
</protein>
<keyword evidence="1" id="KW-1133">Transmembrane helix</keyword>
<keyword evidence="3" id="KW-1185">Reference proteome</keyword>
<accession>A0ABV2CYJ4</accession>
<dbReference type="Pfam" id="PF09601">
    <property type="entry name" value="DUF2459"/>
    <property type="match status" value="1"/>
</dbReference>
<organism evidence="2 3">
    <name type="scientific">Novosphingobium kalidii</name>
    <dbReference type="NCBI Taxonomy" id="3230299"/>
    <lineage>
        <taxon>Bacteria</taxon>
        <taxon>Pseudomonadati</taxon>
        <taxon>Pseudomonadota</taxon>
        <taxon>Alphaproteobacteria</taxon>
        <taxon>Sphingomonadales</taxon>
        <taxon>Sphingomonadaceae</taxon>
        <taxon>Novosphingobium</taxon>
    </lineage>
</organism>
<evidence type="ECO:0000313" key="3">
    <source>
        <dbReference type="Proteomes" id="UP001548713"/>
    </source>
</evidence>
<feature type="transmembrane region" description="Helical" evidence="1">
    <location>
        <begin position="12"/>
        <end position="34"/>
    </location>
</feature>
<keyword evidence="1" id="KW-0472">Membrane</keyword>